<dbReference type="SUPFAM" id="SSF50475">
    <property type="entry name" value="FMN-binding split barrel"/>
    <property type="match status" value="1"/>
</dbReference>
<dbReference type="GO" id="GO:0010181">
    <property type="term" value="F:FMN binding"/>
    <property type="evidence" value="ECO:0007669"/>
    <property type="project" value="InterPro"/>
</dbReference>
<dbReference type="InterPro" id="IPR036388">
    <property type="entry name" value="WH-like_DNA-bd_sf"/>
</dbReference>
<dbReference type="Proteomes" id="UP000467214">
    <property type="component" value="Unassembled WGS sequence"/>
</dbReference>
<dbReference type="InterPro" id="IPR012349">
    <property type="entry name" value="Split_barrel_FMN-bd"/>
</dbReference>
<dbReference type="AlphaFoldDB" id="A0A845BYD0"/>
<keyword evidence="2" id="KW-0560">Oxidoreductase</keyword>
<feature type="domain" description="Flavin reductase like" evidence="3">
    <location>
        <begin position="13"/>
        <end position="156"/>
    </location>
</feature>
<organism evidence="4 5">
    <name type="scientific">Craterilacuibacter sinensis</name>
    <dbReference type="NCBI Taxonomy" id="2686017"/>
    <lineage>
        <taxon>Bacteria</taxon>
        <taxon>Pseudomonadati</taxon>
        <taxon>Pseudomonadota</taxon>
        <taxon>Betaproteobacteria</taxon>
        <taxon>Neisseriales</taxon>
        <taxon>Neisseriaceae</taxon>
        <taxon>Craterilacuibacter</taxon>
    </lineage>
</organism>
<evidence type="ECO:0000256" key="1">
    <source>
        <dbReference type="ARBA" id="ARBA00008898"/>
    </source>
</evidence>
<protein>
    <recommendedName>
        <fullName evidence="3">Flavin reductase like domain-containing protein</fullName>
    </recommendedName>
</protein>
<dbReference type="InterPro" id="IPR050268">
    <property type="entry name" value="NADH-dep_flavin_reductase"/>
</dbReference>
<accession>A0A845BYD0</accession>
<dbReference type="SUPFAM" id="SSF46785">
    <property type="entry name" value="Winged helix' DNA-binding domain"/>
    <property type="match status" value="1"/>
</dbReference>
<reference evidence="4 5" key="1">
    <citation type="submission" date="2019-12" db="EMBL/GenBank/DDBJ databases">
        <title>Neisseriaceae gen. nov. sp. Genome sequencing and assembly.</title>
        <authorList>
            <person name="Liu Z."/>
            <person name="Li A."/>
        </authorList>
    </citation>
    <scope>NUCLEOTIDE SEQUENCE [LARGE SCALE GENOMIC DNA]</scope>
    <source>
        <strain evidence="4 5">B2N2-7</strain>
    </source>
</reference>
<sequence length="325" mass="34941">MPDINPQEFRRALGAFTTGVTIVTSCDADGTPVGVTANSFNSVSLDPPLVLWSLAKSAKSLAAFSDSGHWTVHVLSAEQEALSDRFARRGEDKFSGLETEAGINGCPLLTGCAARFQCRTSFQYDGGDHLILVGEVVGFDSADKAPLVFHGGRYALATKKTGALNLEAADEPHSFSEDFLGYLVGRAHYQFLDGIRAELAAQGLSDPEFYTLSTLLQRGAQSRAALDQMLQHSGFAGLMLPLERLLAREMVRETQQGDATRYGLSASGRRAVLFVIAAAKAREADLLEKLGDWDARVLKNLLKQMIALTDAGSVEVWRAAQGSTA</sequence>
<comment type="caution">
    <text evidence="4">The sequence shown here is derived from an EMBL/GenBank/DDBJ whole genome shotgun (WGS) entry which is preliminary data.</text>
</comment>
<comment type="similarity">
    <text evidence="1">Belongs to the non-flavoprotein flavin reductase family.</text>
</comment>
<proteinExistence type="inferred from homology"/>
<evidence type="ECO:0000256" key="2">
    <source>
        <dbReference type="ARBA" id="ARBA00023002"/>
    </source>
</evidence>
<evidence type="ECO:0000313" key="5">
    <source>
        <dbReference type="Proteomes" id="UP000467214"/>
    </source>
</evidence>
<dbReference type="GO" id="GO:0042602">
    <property type="term" value="F:riboflavin reductase (NADPH) activity"/>
    <property type="evidence" value="ECO:0007669"/>
    <property type="project" value="TreeGrafter"/>
</dbReference>
<keyword evidence="5" id="KW-1185">Reference proteome</keyword>
<dbReference type="SMART" id="SM00903">
    <property type="entry name" value="Flavin_Reduct"/>
    <property type="match status" value="1"/>
</dbReference>
<dbReference type="PANTHER" id="PTHR30466">
    <property type="entry name" value="FLAVIN REDUCTASE"/>
    <property type="match status" value="1"/>
</dbReference>
<dbReference type="Pfam" id="PF01613">
    <property type="entry name" value="Flavin_Reduct"/>
    <property type="match status" value="1"/>
</dbReference>
<evidence type="ECO:0000313" key="4">
    <source>
        <dbReference type="EMBL" id="MXR37513.1"/>
    </source>
</evidence>
<name>A0A845BYD0_9NEIS</name>
<dbReference type="Gene3D" id="2.30.110.10">
    <property type="entry name" value="Electron Transport, Fmn-binding Protein, Chain A"/>
    <property type="match status" value="1"/>
</dbReference>
<dbReference type="EMBL" id="WSSB01000009">
    <property type="protein sequence ID" value="MXR37513.1"/>
    <property type="molecule type" value="Genomic_DNA"/>
</dbReference>
<dbReference type="RefSeq" id="WP_160797137.1">
    <property type="nucleotide sequence ID" value="NZ_WSSB01000009.1"/>
</dbReference>
<evidence type="ECO:0000259" key="3">
    <source>
        <dbReference type="SMART" id="SM00903"/>
    </source>
</evidence>
<dbReference type="InterPro" id="IPR002563">
    <property type="entry name" value="Flavin_Rdtase-like_dom"/>
</dbReference>
<dbReference type="InterPro" id="IPR036390">
    <property type="entry name" value="WH_DNA-bd_sf"/>
</dbReference>
<gene>
    <name evidence="4" type="ORF">GQF02_11050</name>
</gene>
<dbReference type="PANTHER" id="PTHR30466:SF11">
    <property type="entry name" value="FLAVIN-DEPENDENT MONOOXYGENASE, REDUCTASE SUBUNIT HSAB"/>
    <property type="match status" value="1"/>
</dbReference>
<dbReference type="Gene3D" id="1.10.10.10">
    <property type="entry name" value="Winged helix-like DNA-binding domain superfamily/Winged helix DNA-binding domain"/>
    <property type="match status" value="1"/>
</dbReference>